<keyword evidence="3" id="KW-1185">Reference proteome</keyword>
<feature type="region of interest" description="Disordered" evidence="1">
    <location>
        <begin position="122"/>
        <end position="250"/>
    </location>
</feature>
<comment type="caution">
    <text evidence="2">The sequence shown here is derived from an EMBL/GenBank/DDBJ whole genome shotgun (WGS) entry which is preliminary data.</text>
</comment>
<feature type="compositionally biased region" description="Basic residues" evidence="1">
    <location>
        <begin position="18"/>
        <end position="28"/>
    </location>
</feature>
<dbReference type="Proteomes" id="UP001172101">
    <property type="component" value="Unassembled WGS sequence"/>
</dbReference>
<reference evidence="2" key="1">
    <citation type="submission" date="2023-06" db="EMBL/GenBank/DDBJ databases">
        <title>Genome-scale phylogeny and comparative genomics of the fungal order Sordariales.</title>
        <authorList>
            <consortium name="Lawrence Berkeley National Laboratory"/>
            <person name="Hensen N."/>
            <person name="Bonometti L."/>
            <person name="Westerberg I."/>
            <person name="Brannstrom I.O."/>
            <person name="Guillou S."/>
            <person name="Cros-Aarteil S."/>
            <person name="Calhoun S."/>
            <person name="Haridas S."/>
            <person name="Kuo A."/>
            <person name="Mondo S."/>
            <person name="Pangilinan J."/>
            <person name="Riley R."/>
            <person name="LaButti K."/>
            <person name="Andreopoulos B."/>
            <person name="Lipzen A."/>
            <person name="Chen C."/>
            <person name="Yanf M."/>
            <person name="Daum C."/>
            <person name="Ng V."/>
            <person name="Clum A."/>
            <person name="Steindorff A."/>
            <person name="Ohm R."/>
            <person name="Martin F."/>
            <person name="Silar P."/>
            <person name="Natvig D."/>
            <person name="Lalanne C."/>
            <person name="Gautier V."/>
            <person name="Ament-velasquez S.L."/>
            <person name="Kruys A."/>
            <person name="Hutchinson M.I."/>
            <person name="Powell A.J."/>
            <person name="Barry K."/>
            <person name="Miller A.N."/>
            <person name="Grigoriev I.V."/>
            <person name="Debuchy R."/>
            <person name="Gladieux P."/>
            <person name="Thoren M.H."/>
            <person name="Johannesson H."/>
        </authorList>
    </citation>
    <scope>NUCLEOTIDE SEQUENCE</scope>
    <source>
        <strain evidence="2">SMH2392-1A</strain>
    </source>
</reference>
<feature type="compositionally biased region" description="Gly residues" evidence="1">
    <location>
        <begin position="152"/>
        <end position="177"/>
    </location>
</feature>
<dbReference type="GO" id="GO:0005730">
    <property type="term" value="C:nucleolus"/>
    <property type="evidence" value="ECO:0007669"/>
    <property type="project" value="TreeGrafter"/>
</dbReference>
<sequence>MSAPGPESIPLSADPRRSARRPPAKKLKTSSTPTAAQAANLEALFAHPEQEIRLPPAPGTVARRALASAAPPEIVANVQGSSAGAGSGEFHVYKAARRREYERLRAMDEDVALERAAADFAAAQRARLEADAEKTRKNREKRERKKNKAGKGKGGGGQKQGGGDGTAVANGGGGGGKSADAAAGRDEASATATADGEKSSDVGGGNSNSANTNNSFSSTAASRRGGQSTGKTQSAGATAGESGLIIHDDD</sequence>
<feature type="compositionally biased region" description="Basic residues" evidence="1">
    <location>
        <begin position="136"/>
        <end position="151"/>
    </location>
</feature>
<protein>
    <recommendedName>
        <fullName evidence="4">PRKR-interacting protein 1</fullName>
    </recommendedName>
</protein>
<dbReference type="GO" id="GO:0003725">
    <property type="term" value="F:double-stranded RNA binding"/>
    <property type="evidence" value="ECO:0007669"/>
    <property type="project" value="InterPro"/>
</dbReference>
<dbReference type="InterPro" id="IPR009548">
    <property type="entry name" value="Prkrip1"/>
</dbReference>
<dbReference type="GeneID" id="85325038"/>
<proteinExistence type="predicted"/>
<accession>A0AA40AW93</accession>
<evidence type="ECO:0008006" key="4">
    <source>
        <dbReference type="Google" id="ProtNLM"/>
    </source>
</evidence>
<dbReference type="GO" id="GO:0004860">
    <property type="term" value="F:protein kinase inhibitor activity"/>
    <property type="evidence" value="ECO:0007669"/>
    <property type="project" value="TreeGrafter"/>
</dbReference>
<name>A0AA40AW93_9PEZI</name>
<dbReference type="AlphaFoldDB" id="A0AA40AW93"/>
<dbReference type="EMBL" id="JAUIRO010000003">
    <property type="protein sequence ID" value="KAK0723193.1"/>
    <property type="molecule type" value="Genomic_DNA"/>
</dbReference>
<feature type="region of interest" description="Disordered" evidence="1">
    <location>
        <begin position="1"/>
        <end position="34"/>
    </location>
</feature>
<feature type="compositionally biased region" description="Polar residues" evidence="1">
    <location>
        <begin position="225"/>
        <end position="236"/>
    </location>
</feature>
<feature type="compositionally biased region" description="Low complexity" evidence="1">
    <location>
        <begin position="207"/>
        <end position="222"/>
    </location>
</feature>
<evidence type="ECO:0000313" key="3">
    <source>
        <dbReference type="Proteomes" id="UP001172101"/>
    </source>
</evidence>
<feature type="compositionally biased region" description="Basic and acidic residues" evidence="1">
    <location>
        <begin position="126"/>
        <end position="135"/>
    </location>
</feature>
<dbReference type="RefSeq" id="XP_060299117.1">
    <property type="nucleotide sequence ID" value="XM_060441768.1"/>
</dbReference>
<dbReference type="PANTHER" id="PTHR13507">
    <property type="entry name" value="PRKR-INTERACTING PROTEIN 1"/>
    <property type="match status" value="1"/>
</dbReference>
<evidence type="ECO:0000313" key="2">
    <source>
        <dbReference type="EMBL" id="KAK0723193.1"/>
    </source>
</evidence>
<dbReference type="GO" id="GO:0019901">
    <property type="term" value="F:protein kinase binding"/>
    <property type="evidence" value="ECO:0007669"/>
    <property type="project" value="TreeGrafter"/>
</dbReference>
<organism evidence="2 3">
    <name type="scientific">Lasiosphaeria miniovina</name>
    <dbReference type="NCBI Taxonomy" id="1954250"/>
    <lineage>
        <taxon>Eukaryota</taxon>
        <taxon>Fungi</taxon>
        <taxon>Dikarya</taxon>
        <taxon>Ascomycota</taxon>
        <taxon>Pezizomycotina</taxon>
        <taxon>Sordariomycetes</taxon>
        <taxon>Sordariomycetidae</taxon>
        <taxon>Sordariales</taxon>
        <taxon>Lasiosphaeriaceae</taxon>
        <taxon>Lasiosphaeria</taxon>
    </lineage>
</organism>
<dbReference type="PANTHER" id="PTHR13507:SF0">
    <property type="entry name" value="PRKR-INTERACTING PROTEIN 1"/>
    <property type="match status" value="1"/>
</dbReference>
<evidence type="ECO:0000256" key="1">
    <source>
        <dbReference type="SAM" id="MobiDB-lite"/>
    </source>
</evidence>
<dbReference type="Pfam" id="PF06658">
    <property type="entry name" value="DUF1168"/>
    <property type="match status" value="1"/>
</dbReference>
<gene>
    <name evidence="2" type="ORF">B0T26DRAFT_705720</name>
</gene>